<dbReference type="Gene3D" id="3.80.10.10">
    <property type="entry name" value="Ribonuclease Inhibitor"/>
    <property type="match status" value="1"/>
</dbReference>
<gene>
    <name evidence="2" type="primary">20199573</name>
    <name evidence="1" type="ORF">HELRODRAFT_162416</name>
</gene>
<keyword evidence="3" id="KW-1185">Reference proteome</keyword>
<proteinExistence type="predicted"/>
<dbReference type="Proteomes" id="UP000015101">
    <property type="component" value="Unassembled WGS sequence"/>
</dbReference>
<evidence type="ECO:0000313" key="2">
    <source>
        <dbReference type="EnsemblMetazoa" id="HelroP162416"/>
    </source>
</evidence>
<accession>T1ESM3</accession>
<evidence type="ECO:0000313" key="3">
    <source>
        <dbReference type="Proteomes" id="UP000015101"/>
    </source>
</evidence>
<dbReference type="STRING" id="6412.T1ESM3"/>
<reference evidence="1 3" key="2">
    <citation type="journal article" date="2013" name="Nature">
        <title>Insights into bilaterian evolution from three spiralian genomes.</title>
        <authorList>
            <person name="Simakov O."/>
            <person name="Marletaz F."/>
            <person name="Cho S.J."/>
            <person name="Edsinger-Gonzales E."/>
            <person name="Havlak P."/>
            <person name="Hellsten U."/>
            <person name="Kuo D.H."/>
            <person name="Larsson T."/>
            <person name="Lv J."/>
            <person name="Arendt D."/>
            <person name="Savage R."/>
            <person name="Osoegawa K."/>
            <person name="de Jong P."/>
            <person name="Grimwood J."/>
            <person name="Chapman J.A."/>
            <person name="Shapiro H."/>
            <person name="Aerts A."/>
            <person name="Otillar R.P."/>
            <person name="Terry A.Y."/>
            <person name="Boore J.L."/>
            <person name="Grigoriev I.V."/>
            <person name="Lindberg D.R."/>
            <person name="Seaver E.C."/>
            <person name="Weisblat D.A."/>
            <person name="Putnam N.H."/>
            <person name="Rokhsar D.S."/>
        </authorList>
    </citation>
    <scope>NUCLEOTIDE SEQUENCE</scope>
</reference>
<dbReference type="CTD" id="20199573"/>
<dbReference type="eggNOG" id="KOG4242">
    <property type="taxonomic scope" value="Eukaryota"/>
</dbReference>
<dbReference type="OrthoDB" id="18598at2759"/>
<dbReference type="GeneID" id="20199573"/>
<protein>
    <submittedName>
        <fullName evidence="1 2">Uncharacterized protein</fullName>
    </submittedName>
</protein>
<dbReference type="HOGENOM" id="CLU_1449207_0_0_1"/>
<sequence>MGIEKIFYLIDLLSLELPDDQKLTISSACKSLTLHTEASFIEPVTEIIRCWVTLFKNFNYETLFTNCSTDVVEQLRERFASKASNNSNYDNSNDVAANDGGFLKMDDVAQFENYSLLYRCMCDYYEVPCLEEVIWDIETIYCLNASKEFDFRDFENLETRNNTWFTGINLSNIKLVSPSFLLSCSTC</sequence>
<name>T1ESM3_HELRO</name>
<reference evidence="2" key="3">
    <citation type="submission" date="2015-06" db="UniProtKB">
        <authorList>
            <consortium name="EnsemblMetazoa"/>
        </authorList>
    </citation>
    <scope>IDENTIFICATION</scope>
</reference>
<dbReference type="EMBL" id="KB097143">
    <property type="protein sequence ID" value="ESN98944.1"/>
    <property type="molecule type" value="Genomic_DNA"/>
</dbReference>
<dbReference type="KEGG" id="hro:HELRODRAFT_162416"/>
<reference evidence="3" key="1">
    <citation type="submission" date="2012-12" db="EMBL/GenBank/DDBJ databases">
        <authorList>
            <person name="Hellsten U."/>
            <person name="Grimwood J."/>
            <person name="Chapman J.A."/>
            <person name="Shapiro H."/>
            <person name="Aerts A."/>
            <person name="Otillar R.P."/>
            <person name="Terry A.Y."/>
            <person name="Boore J.L."/>
            <person name="Simakov O."/>
            <person name="Marletaz F."/>
            <person name="Cho S.-J."/>
            <person name="Edsinger-Gonzales E."/>
            <person name="Havlak P."/>
            <person name="Kuo D.-H."/>
            <person name="Larsson T."/>
            <person name="Lv J."/>
            <person name="Arendt D."/>
            <person name="Savage R."/>
            <person name="Osoegawa K."/>
            <person name="de Jong P."/>
            <person name="Lindberg D.R."/>
            <person name="Seaver E.C."/>
            <person name="Weisblat D.A."/>
            <person name="Putnam N.H."/>
            <person name="Grigoriev I.V."/>
            <person name="Rokhsar D.S."/>
        </authorList>
    </citation>
    <scope>NUCLEOTIDE SEQUENCE</scope>
</reference>
<organism evidence="2 3">
    <name type="scientific">Helobdella robusta</name>
    <name type="common">Californian leech</name>
    <dbReference type="NCBI Taxonomy" id="6412"/>
    <lineage>
        <taxon>Eukaryota</taxon>
        <taxon>Metazoa</taxon>
        <taxon>Spiralia</taxon>
        <taxon>Lophotrochozoa</taxon>
        <taxon>Annelida</taxon>
        <taxon>Clitellata</taxon>
        <taxon>Hirudinea</taxon>
        <taxon>Rhynchobdellida</taxon>
        <taxon>Glossiphoniidae</taxon>
        <taxon>Helobdella</taxon>
    </lineage>
</organism>
<dbReference type="InterPro" id="IPR032675">
    <property type="entry name" value="LRR_dom_sf"/>
</dbReference>
<dbReference type="EnsemblMetazoa" id="HelroT162416">
    <property type="protein sequence ID" value="HelroP162416"/>
    <property type="gene ID" value="HelroG162416"/>
</dbReference>
<dbReference type="EMBL" id="AMQM01001080">
    <property type="status" value="NOT_ANNOTATED_CDS"/>
    <property type="molecule type" value="Genomic_DNA"/>
</dbReference>
<dbReference type="AlphaFoldDB" id="T1ESM3"/>
<dbReference type="InParanoid" id="T1ESM3"/>
<dbReference type="RefSeq" id="XP_009022873.1">
    <property type="nucleotide sequence ID" value="XM_009024625.1"/>
</dbReference>
<evidence type="ECO:0000313" key="1">
    <source>
        <dbReference type="EMBL" id="ESN98944.1"/>
    </source>
</evidence>
<dbReference type="EMBL" id="AMQM01001081">
    <property type="status" value="NOT_ANNOTATED_CDS"/>
    <property type="molecule type" value="Genomic_DNA"/>
</dbReference>